<dbReference type="AlphaFoldDB" id="A0A4Q1AHT4"/>
<dbReference type="Pfam" id="PF01145">
    <property type="entry name" value="Band_7"/>
    <property type="match status" value="1"/>
</dbReference>
<evidence type="ECO:0000313" key="5">
    <source>
        <dbReference type="EMBL" id="RXK03447.1"/>
    </source>
</evidence>
<sequence>MILNEALILPLAFIVFAVIIIAKGVTIVPQSDLYVVERLGKFDKILHGGFHVIIPIIDNIRIKLTSREQLVDIEKQSVITKDNVNISIDGIVFCKVEDAKEATYNVVDFKNAIANLAMTTLRSEIGSMELDDTLSNRETLNIKLQTELGSAAANWGIKVTRVEISDIEVPDEIQKAMNMQMEAEREKRAIETKAKADKEAVIRKAEGFRQEEFLKAEAIERMADAKKYEQEKLAQGQQEAMKLINEAMSQNEKAAEFLLAKDRIVAFKALAESNSKDKMIIPYEVSQLIGSTSVLGDAFFKGMSNGNTNNAS</sequence>
<evidence type="ECO:0000313" key="7">
    <source>
        <dbReference type="Proteomes" id="UP000290172"/>
    </source>
</evidence>
<evidence type="ECO:0000259" key="3">
    <source>
        <dbReference type="SMART" id="SM00244"/>
    </source>
</evidence>
<keyword evidence="6" id="KW-1185">Reference proteome</keyword>
<dbReference type="RefSeq" id="WP_128978037.1">
    <property type="nucleotide sequence ID" value="NZ_CP053836.1"/>
</dbReference>
<comment type="subcellular location">
    <subcellularLocation>
        <location evidence="1">Membrane</location>
        <topology evidence="1">Single-pass membrane protein</topology>
    </subcellularLocation>
</comment>
<dbReference type="InterPro" id="IPR001972">
    <property type="entry name" value="Stomatin_HflK_fam"/>
</dbReference>
<dbReference type="Gene3D" id="3.30.479.30">
    <property type="entry name" value="Band 7 domain"/>
    <property type="match status" value="1"/>
</dbReference>
<dbReference type="CDD" id="cd08829">
    <property type="entry name" value="SPFH_paraslipin"/>
    <property type="match status" value="1"/>
</dbReference>
<dbReference type="Proteomes" id="UP000290172">
    <property type="component" value="Unassembled WGS sequence"/>
</dbReference>
<comment type="caution">
    <text evidence="5">The sequence shown here is derived from an EMBL/GenBank/DDBJ whole genome shotgun (WGS) entry which is preliminary data.</text>
</comment>
<gene>
    <name evidence="5" type="ORF">CRV07_12260</name>
    <name evidence="4" type="ORF">CRV08_00690</name>
</gene>
<dbReference type="FunFam" id="3.30.479.30:FF:000004">
    <property type="entry name" value="Putative membrane protease family, stomatin"/>
    <property type="match status" value="1"/>
</dbReference>
<comment type="similarity">
    <text evidence="2">Belongs to the band 7/mec-2 family.</text>
</comment>
<dbReference type="SUPFAM" id="SSF117892">
    <property type="entry name" value="Band 7/SPFH domain"/>
    <property type="match status" value="1"/>
</dbReference>
<dbReference type="OrthoDB" id="9809197at2"/>
<dbReference type="GO" id="GO:0098552">
    <property type="term" value="C:side of membrane"/>
    <property type="evidence" value="ECO:0007669"/>
    <property type="project" value="UniProtKB-ARBA"/>
</dbReference>
<dbReference type="PANTHER" id="PTHR43327:SF10">
    <property type="entry name" value="STOMATIN-LIKE PROTEIN 2, MITOCHONDRIAL"/>
    <property type="match status" value="1"/>
</dbReference>
<evidence type="ECO:0000256" key="1">
    <source>
        <dbReference type="ARBA" id="ARBA00004167"/>
    </source>
</evidence>
<organism evidence="5 6">
    <name type="scientific">Halarcobacter ebronensis</name>
    <dbReference type="NCBI Taxonomy" id="1462615"/>
    <lineage>
        <taxon>Bacteria</taxon>
        <taxon>Pseudomonadati</taxon>
        <taxon>Campylobacterota</taxon>
        <taxon>Epsilonproteobacteria</taxon>
        <taxon>Campylobacterales</taxon>
        <taxon>Arcobacteraceae</taxon>
        <taxon>Halarcobacter</taxon>
    </lineage>
</organism>
<dbReference type="GO" id="GO:0005886">
    <property type="term" value="C:plasma membrane"/>
    <property type="evidence" value="ECO:0007669"/>
    <property type="project" value="UniProtKB-ARBA"/>
</dbReference>
<dbReference type="PRINTS" id="PR00721">
    <property type="entry name" value="STOMATIN"/>
</dbReference>
<proteinExistence type="inferred from homology"/>
<dbReference type="PANTHER" id="PTHR43327">
    <property type="entry name" value="STOMATIN-LIKE PROTEIN 2, MITOCHONDRIAL"/>
    <property type="match status" value="1"/>
</dbReference>
<dbReference type="InterPro" id="IPR001107">
    <property type="entry name" value="Band_7"/>
</dbReference>
<dbReference type="Proteomes" id="UP000289758">
    <property type="component" value="Unassembled WGS sequence"/>
</dbReference>
<name>A0A4Q1AHT4_9BACT</name>
<accession>A0A4Q1AHT4</accession>
<evidence type="ECO:0000313" key="6">
    <source>
        <dbReference type="Proteomes" id="UP000289758"/>
    </source>
</evidence>
<evidence type="ECO:0000256" key="2">
    <source>
        <dbReference type="ARBA" id="ARBA00008164"/>
    </source>
</evidence>
<dbReference type="InterPro" id="IPR050710">
    <property type="entry name" value="Band7/mec-2_domain"/>
</dbReference>
<dbReference type="SMART" id="SM00244">
    <property type="entry name" value="PHB"/>
    <property type="match status" value="1"/>
</dbReference>
<dbReference type="InterPro" id="IPR036013">
    <property type="entry name" value="Band_7/SPFH_dom_sf"/>
</dbReference>
<reference evidence="6 7" key="1">
    <citation type="submission" date="2017-10" db="EMBL/GenBank/DDBJ databases">
        <title>Genomics of the genus Arcobacter.</title>
        <authorList>
            <person name="Perez-Cataluna A."/>
            <person name="Figueras M.J."/>
        </authorList>
    </citation>
    <scope>NUCLEOTIDE SEQUENCE [LARGE SCALE GENOMIC DNA]</scope>
    <source>
        <strain evidence="5 6">CECT 8441</strain>
        <strain evidence="4 7">CECT 8993</strain>
    </source>
</reference>
<feature type="domain" description="Band 7" evidence="3">
    <location>
        <begin position="23"/>
        <end position="181"/>
    </location>
</feature>
<dbReference type="EMBL" id="PDKJ01000001">
    <property type="protein sequence ID" value="RXJ70113.1"/>
    <property type="molecule type" value="Genomic_DNA"/>
</dbReference>
<dbReference type="EMBL" id="PDKK01000012">
    <property type="protein sequence ID" value="RXK03447.1"/>
    <property type="molecule type" value="Genomic_DNA"/>
</dbReference>
<protein>
    <submittedName>
        <fullName evidence="5">Paraslipin</fullName>
    </submittedName>
</protein>
<evidence type="ECO:0000313" key="4">
    <source>
        <dbReference type="EMBL" id="RXJ70113.1"/>
    </source>
</evidence>